<proteinExistence type="predicted"/>
<dbReference type="RefSeq" id="XP_019013109.1">
    <property type="nucleotide sequence ID" value="XM_019154369.1"/>
</dbReference>
<accession>A0A1B9I8P8</accession>
<protein>
    <submittedName>
        <fullName evidence="2">Uncharacterized protein</fullName>
    </submittedName>
</protein>
<organism evidence="2">
    <name type="scientific">Kwoniella pini CBS 10737</name>
    <dbReference type="NCBI Taxonomy" id="1296096"/>
    <lineage>
        <taxon>Eukaryota</taxon>
        <taxon>Fungi</taxon>
        <taxon>Dikarya</taxon>
        <taxon>Basidiomycota</taxon>
        <taxon>Agaricomycotina</taxon>
        <taxon>Tremellomycetes</taxon>
        <taxon>Tremellales</taxon>
        <taxon>Cryptococcaceae</taxon>
        <taxon>Kwoniella</taxon>
    </lineage>
</organism>
<dbReference type="GeneID" id="30170975"/>
<name>A0A1B9I8P8_9TREE</name>
<reference evidence="3" key="2">
    <citation type="submission" date="2013-07" db="EMBL/GenBank/DDBJ databases">
        <authorList>
            <consortium name="The Broad Institute Genome Sequencing Platform"/>
            <person name="Cuomo C."/>
            <person name="Litvintseva A."/>
            <person name="Chen Y."/>
            <person name="Heitman J."/>
            <person name="Sun S."/>
            <person name="Springer D."/>
            <person name="Dromer F."/>
            <person name="Young S.K."/>
            <person name="Zeng Q."/>
            <person name="Gargeya S."/>
            <person name="Fitzgerald M."/>
            <person name="Abouelleil A."/>
            <person name="Alvarado L."/>
            <person name="Berlin A.M."/>
            <person name="Chapman S.B."/>
            <person name="Dewar J."/>
            <person name="Goldberg J."/>
            <person name="Griggs A."/>
            <person name="Gujja S."/>
            <person name="Hansen M."/>
            <person name="Howarth C."/>
            <person name="Imamovic A."/>
            <person name="Larimer J."/>
            <person name="McCowan C."/>
            <person name="Murphy C."/>
            <person name="Pearson M."/>
            <person name="Priest M."/>
            <person name="Roberts A."/>
            <person name="Saif S."/>
            <person name="Shea T."/>
            <person name="Sykes S."/>
            <person name="Wortman J."/>
            <person name="Nusbaum C."/>
            <person name="Birren B."/>
        </authorList>
    </citation>
    <scope>NUCLEOTIDE SEQUENCE</scope>
    <source>
        <strain evidence="3">CBS 10737</strain>
    </source>
</reference>
<evidence type="ECO:0000313" key="2">
    <source>
        <dbReference type="EMBL" id="OCF51890.1"/>
    </source>
</evidence>
<evidence type="ECO:0000313" key="4">
    <source>
        <dbReference type="Proteomes" id="UP000094020"/>
    </source>
</evidence>
<gene>
    <name evidence="2" type="ORF">I206_02606</name>
    <name evidence="3" type="ORF">I206_105066</name>
</gene>
<reference evidence="2" key="3">
    <citation type="submission" date="2016-07" db="EMBL/GenBank/DDBJ databases">
        <title>Evolution of pathogenesis and genome organization in the Tremellales.</title>
        <authorList>
            <person name="Cuomo C."/>
            <person name="Litvintseva A."/>
            <person name="Heitman J."/>
            <person name="Chen Y."/>
            <person name="Sun S."/>
            <person name="Springer D."/>
            <person name="Dromer F."/>
            <person name="Young S."/>
            <person name="Zeng Q."/>
            <person name="Chapman S."/>
            <person name="Gujja S."/>
            <person name="Saif S."/>
            <person name="Birren B."/>
        </authorList>
    </citation>
    <scope>NUCLEOTIDE SEQUENCE</scope>
    <source>
        <strain evidence="2">CBS 10737</strain>
    </source>
</reference>
<dbReference type="KEGG" id="kpin:30170975"/>
<sequence>MSQPIYSTDTEDYDISQQYTAIVHDGFITIAQERGMQFQISDKHGTVTCDESKPAESRPTTGPKSYNIGQHPSRGQRPDLTTHTPQRRIENPPMILPETGNDNSVPGPTSQVDRHMDYLDTIHNQTSGSSNLGGDTGEYFNSSGNITKKSISDSIGNIRSIETATRLGKDPINTSDLLKYSDEMFRDFHGNADNLILPLPEWAASPLDSLGRYHGPPKSTVFTGKLSHYDSGQKKFIINAPHLMYYASKYKPKLPQTEGSIQKLEDNWYLETKKHKPDSKAISLVKDKRGCAPGVFNRALIHAVTYITTIDTNINSDKEEITETELDRQQIDIDTLVYVADQMLQPREGYVQQVSKTLRRQRN</sequence>
<dbReference type="OrthoDB" id="10675467at2759"/>
<dbReference type="AlphaFoldDB" id="A0A1B9I8P8"/>
<feature type="compositionally biased region" description="Basic and acidic residues" evidence="1">
    <location>
        <begin position="46"/>
        <end position="56"/>
    </location>
</feature>
<reference evidence="3" key="4">
    <citation type="submission" date="2024-02" db="EMBL/GenBank/DDBJ databases">
        <title>Comparative genomics of Cryptococcus and Kwoniella reveals pathogenesis evolution and contrasting modes of karyotype evolution via chromosome fusion or intercentromeric recombination.</title>
        <authorList>
            <person name="Coelho M.A."/>
            <person name="David-Palma M."/>
            <person name="Shea T."/>
            <person name="Bowers K."/>
            <person name="McGinley-Smith S."/>
            <person name="Mohammad A.W."/>
            <person name="Gnirke A."/>
            <person name="Yurkov A.M."/>
            <person name="Nowrousian M."/>
            <person name="Sun S."/>
            <person name="Cuomo C.A."/>
            <person name="Heitman J."/>
        </authorList>
    </citation>
    <scope>NUCLEOTIDE SEQUENCE</scope>
    <source>
        <strain evidence="3">CBS 10737</strain>
    </source>
</reference>
<dbReference type="EMBL" id="CP144524">
    <property type="protein sequence ID" value="WWC71113.1"/>
    <property type="molecule type" value="Genomic_DNA"/>
</dbReference>
<evidence type="ECO:0000256" key="1">
    <source>
        <dbReference type="SAM" id="MobiDB-lite"/>
    </source>
</evidence>
<dbReference type="EMBL" id="KV700115">
    <property type="protein sequence ID" value="OCF51890.1"/>
    <property type="molecule type" value="Genomic_DNA"/>
</dbReference>
<keyword evidence="4" id="KW-1185">Reference proteome</keyword>
<evidence type="ECO:0000313" key="3">
    <source>
        <dbReference type="EMBL" id="WWC71113.1"/>
    </source>
</evidence>
<reference evidence="2" key="1">
    <citation type="submission" date="2013-07" db="EMBL/GenBank/DDBJ databases">
        <title>The Genome Sequence of Cryptococcus pinus CBS10737.</title>
        <authorList>
            <consortium name="The Broad Institute Genome Sequencing Platform"/>
            <person name="Cuomo C."/>
            <person name="Litvintseva A."/>
            <person name="Chen Y."/>
            <person name="Heitman J."/>
            <person name="Sun S."/>
            <person name="Springer D."/>
            <person name="Dromer F."/>
            <person name="Young S.K."/>
            <person name="Zeng Q."/>
            <person name="Gargeya S."/>
            <person name="Fitzgerald M."/>
            <person name="Abouelleil A."/>
            <person name="Alvarado L."/>
            <person name="Berlin A.M."/>
            <person name="Chapman S.B."/>
            <person name="Dewar J."/>
            <person name="Goldberg J."/>
            <person name="Griggs A."/>
            <person name="Gujja S."/>
            <person name="Hansen M."/>
            <person name="Howarth C."/>
            <person name="Imamovic A."/>
            <person name="Larimer J."/>
            <person name="McCowan C."/>
            <person name="Murphy C."/>
            <person name="Pearson M."/>
            <person name="Priest M."/>
            <person name="Roberts A."/>
            <person name="Saif S."/>
            <person name="Shea T."/>
            <person name="Sykes S."/>
            <person name="Wortman J."/>
            <person name="Nusbaum C."/>
            <person name="Birren B."/>
        </authorList>
    </citation>
    <scope>NUCLEOTIDE SEQUENCE [LARGE SCALE GENOMIC DNA]</scope>
    <source>
        <strain evidence="2">CBS 10737</strain>
    </source>
</reference>
<feature type="compositionally biased region" description="Polar residues" evidence="1">
    <location>
        <begin position="58"/>
        <end position="70"/>
    </location>
</feature>
<feature type="region of interest" description="Disordered" evidence="1">
    <location>
        <begin position="46"/>
        <end position="105"/>
    </location>
</feature>
<dbReference type="Proteomes" id="UP000094020">
    <property type="component" value="Chromosome 6"/>
</dbReference>